<dbReference type="EMBL" id="CP011542">
    <property type="protein sequence ID" value="AKK05654.1"/>
    <property type="molecule type" value="Genomic_DNA"/>
</dbReference>
<gene>
    <name evidence="1" type="ORF">CMUST_06595</name>
</gene>
<reference evidence="1 2" key="1">
    <citation type="journal article" date="2015" name="Genome Announc.">
        <title>Complete Genome Sequence of the Type Strain Corynebacterium mustelae DSM 45274, Isolated from Various Tissues of a Male Ferret with Lethal Sepsis.</title>
        <authorList>
            <person name="Ruckert C."/>
            <person name="Eimer J."/>
            <person name="Winkler A."/>
            <person name="Tauch A."/>
        </authorList>
    </citation>
    <scope>NUCLEOTIDE SEQUENCE [LARGE SCALE GENOMIC DNA]</scope>
    <source>
        <strain evidence="1 2">DSM 45274</strain>
    </source>
</reference>
<protein>
    <submittedName>
        <fullName evidence="1">Uncharacterized protein</fullName>
    </submittedName>
</protein>
<keyword evidence="2" id="KW-1185">Reference proteome</keyword>
<dbReference type="KEGG" id="cmv:CMUST_06595"/>
<organism evidence="1 2">
    <name type="scientific">Corynebacterium mustelae</name>
    <dbReference type="NCBI Taxonomy" id="571915"/>
    <lineage>
        <taxon>Bacteria</taxon>
        <taxon>Bacillati</taxon>
        <taxon>Actinomycetota</taxon>
        <taxon>Actinomycetes</taxon>
        <taxon>Mycobacteriales</taxon>
        <taxon>Corynebacteriaceae</taxon>
        <taxon>Corynebacterium</taxon>
    </lineage>
</organism>
<name>A0A0G3GWZ6_9CORY</name>
<dbReference type="PATRIC" id="fig|571915.4.peg.1401"/>
<reference evidence="2" key="2">
    <citation type="submission" date="2015-05" db="EMBL/GenBank/DDBJ databases">
        <title>Complete genome sequence of Corynebacterium mustelae DSM 45274, isolated from various tissues of a male ferret with lethal sepsis.</title>
        <authorList>
            <person name="Ruckert C."/>
            <person name="Albersmeier A."/>
            <person name="Winkler A."/>
            <person name="Tauch A."/>
        </authorList>
    </citation>
    <scope>NUCLEOTIDE SEQUENCE [LARGE SCALE GENOMIC DNA]</scope>
    <source>
        <strain evidence="2">DSM 45274</strain>
    </source>
</reference>
<dbReference type="AlphaFoldDB" id="A0A0G3GWZ6"/>
<evidence type="ECO:0000313" key="2">
    <source>
        <dbReference type="Proteomes" id="UP000035199"/>
    </source>
</evidence>
<sequence>MNCLCRSSCDVRRIDLPVVAGSIINLFESIKRSSKKPACILSTNHKPHYFSIVRPSCRFLPRKRFHFATPPPILEANSCPYTLNTTFGPVIDGPADTALLDAAGPQNVKIDE</sequence>
<dbReference type="Proteomes" id="UP000035199">
    <property type="component" value="Chromosome"/>
</dbReference>
<evidence type="ECO:0000313" key="1">
    <source>
        <dbReference type="EMBL" id="AKK05654.1"/>
    </source>
</evidence>
<accession>A0A0G3GWZ6</accession>
<proteinExistence type="predicted"/>